<evidence type="ECO:0008006" key="4">
    <source>
        <dbReference type="Google" id="ProtNLM"/>
    </source>
</evidence>
<organism evidence="2 3">
    <name type="scientific">Gemmata palustris</name>
    <dbReference type="NCBI Taxonomy" id="2822762"/>
    <lineage>
        <taxon>Bacteria</taxon>
        <taxon>Pseudomonadati</taxon>
        <taxon>Planctomycetota</taxon>
        <taxon>Planctomycetia</taxon>
        <taxon>Gemmatales</taxon>
        <taxon>Gemmataceae</taxon>
        <taxon>Gemmata</taxon>
    </lineage>
</organism>
<dbReference type="EMBL" id="JAGKQQ010000001">
    <property type="protein sequence ID" value="MBP3959337.1"/>
    <property type="molecule type" value="Genomic_DNA"/>
</dbReference>
<keyword evidence="3" id="KW-1185">Reference proteome</keyword>
<reference evidence="2 3" key="1">
    <citation type="submission" date="2021-04" db="EMBL/GenBank/DDBJ databases">
        <authorList>
            <person name="Ivanova A."/>
        </authorList>
    </citation>
    <scope>NUCLEOTIDE SEQUENCE [LARGE SCALE GENOMIC DNA]</scope>
    <source>
        <strain evidence="2 3">G18</strain>
    </source>
</reference>
<evidence type="ECO:0000313" key="3">
    <source>
        <dbReference type="Proteomes" id="UP000676565"/>
    </source>
</evidence>
<comment type="caution">
    <text evidence="2">The sequence shown here is derived from an EMBL/GenBank/DDBJ whole genome shotgun (WGS) entry which is preliminary data.</text>
</comment>
<dbReference type="RefSeq" id="WP_210659970.1">
    <property type="nucleotide sequence ID" value="NZ_JAGKQQ010000001.1"/>
</dbReference>
<sequence>MPEPAPLIVFSDDWGRHPSSCQHLISKLLPHRRVVWVNTIGTRPPGLNWSTVTRGMGKLRQWVLGERRQPNPLTPFPKKEGGTEPNTQSETVLSPSPFRGGVGEGFSPPAPLVLNPKMWPSLRSRFARGLNRRLLGRALKSVADAMPEPPVVVTTIPLVADLVGHVRAARWVYYCVDDFSVWPGLDGRTMRDMEAELAPKVDVTIAVSETLRTHLAAWGKSAHLLTHGVDLDFWHAPQSNDVPVSLRELDALPKPLIVYWGVIDRRTDLAFVKHLGEAMTDGTILFAGPHDAPDPELLRLPRVRSLPPLPFADLPVLAARASVLIAPYADLPVTRAMQPLKLKEYMATGKSVVVRHLPATAEWADCADVVESPEAFARAVLTRLQTGMPENQRRARGRLANEGWSAKAEQFARWIDGKQ</sequence>
<dbReference type="SUPFAM" id="SSF53756">
    <property type="entry name" value="UDP-Glycosyltransferase/glycogen phosphorylase"/>
    <property type="match status" value="1"/>
</dbReference>
<feature type="region of interest" description="Disordered" evidence="1">
    <location>
        <begin position="67"/>
        <end position="98"/>
    </location>
</feature>
<accession>A0ABS5C107</accession>
<dbReference type="Gene3D" id="3.40.50.11010">
    <property type="match status" value="1"/>
</dbReference>
<proteinExistence type="predicted"/>
<feature type="compositionally biased region" description="Polar residues" evidence="1">
    <location>
        <begin position="84"/>
        <end position="94"/>
    </location>
</feature>
<name>A0ABS5C107_9BACT</name>
<evidence type="ECO:0000256" key="1">
    <source>
        <dbReference type="SAM" id="MobiDB-lite"/>
    </source>
</evidence>
<gene>
    <name evidence="2" type="ORF">J8F10_29175</name>
</gene>
<evidence type="ECO:0000313" key="2">
    <source>
        <dbReference type="EMBL" id="MBP3959337.1"/>
    </source>
</evidence>
<dbReference type="Gene3D" id="3.40.50.2000">
    <property type="entry name" value="Glycogen Phosphorylase B"/>
    <property type="match status" value="1"/>
</dbReference>
<dbReference type="Proteomes" id="UP000676565">
    <property type="component" value="Unassembled WGS sequence"/>
</dbReference>
<protein>
    <recommendedName>
        <fullName evidence="4">Teichuronic acid biosynthesis glycosyltransferase TuaH</fullName>
    </recommendedName>
</protein>